<keyword evidence="10" id="KW-0809">Transit peptide</keyword>
<dbReference type="GO" id="GO:0003724">
    <property type="term" value="F:RNA helicase activity"/>
    <property type="evidence" value="ECO:0007669"/>
    <property type="project" value="UniProtKB-EC"/>
</dbReference>
<feature type="region of interest" description="Disordered" evidence="12">
    <location>
        <begin position="1"/>
        <end position="91"/>
    </location>
</feature>
<comment type="caution">
    <text evidence="15">The sequence shown here is derived from an EMBL/GenBank/DDBJ whole genome shotgun (WGS) entry which is preliminary data.</text>
</comment>
<proteinExistence type="predicted"/>
<evidence type="ECO:0000256" key="10">
    <source>
        <dbReference type="ARBA" id="ARBA00022946"/>
    </source>
</evidence>
<gene>
    <name evidence="15" type="ORF">Rhopal_002718-T1</name>
</gene>
<dbReference type="FunFam" id="3.40.50.300:FF:000500">
    <property type="entry name" value="ATP-dependent RNA helicase DHX29"/>
    <property type="match status" value="1"/>
</dbReference>
<evidence type="ECO:0000256" key="11">
    <source>
        <dbReference type="ARBA" id="ARBA00047984"/>
    </source>
</evidence>
<feature type="domain" description="Helicase C-terminal" evidence="14">
    <location>
        <begin position="987"/>
        <end position="1152"/>
    </location>
</feature>
<dbReference type="EMBL" id="BQKY01000005">
    <property type="protein sequence ID" value="GJN89729.1"/>
    <property type="molecule type" value="Genomic_DNA"/>
</dbReference>
<feature type="compositionally biased region" description="Acidic residues" evidence="12">
    <location>
        <begin position="929"/>
        <end position="940"/>
    </location>
</feature>
<comment type="subcellular location">
    <subcellularLocation>
        <location evidence="1">Plastid</location>
        <location evidence="1">Chloroplast</location>
    </subcellularLocation>
</comment>
<feature type="region of interest" description="Disordered" evidence="12">
    <location>
        <begin position="919"/>
        <end position="948"/>
    </location>
</feature>
<dbReference type="InterPro" id="IPR001650">
    <property type="entry name" value="Helicase_C-like"/>
</dbReference>
<dbReference type="GO" id="GO:0003723">
    <property type="term" value="F:RNA binding"/>
    <property type="evidence" value="ECO:0007669"/>
    <property type="project" value="UniProtKB-KW"/>
</dbReference>
<sequence>MPPKKSSAAKKKKAAGNARGFATVSVPKRKDPEEEAAAAEAAAGGAFEGAGADGGAKAGEGAGAGDGADGAAPGEAGAATNGTATVKEDWDDAEIVERRELQELADRIRPGCDKEISRIVKVFDYERRISKTMSSYLWQEQDLKRRILELALAEQEADAPQPMYDSQDKVIAKVATLYGILEQLGFQSGRIEECLRKVKTLELDECLDWLFLHADTGELACEGPIAAPEPVSESAPPTPRPGNSPKTSTIRSPAAAPTKAAAPSSPAPAAPPATDEASEATLRARILAYGDELDKELAAASAASDAGDEVDAANVKYARLKVQLSEIQRAQATHKRIVKGKGDRKGGQALSEGQEKWMEAQSELLRDKIKAAESDYTFRKVDAEKLYREERTKLDAAQLSARLNGTKLDSAFPGAPAAPASSTEGLAPSAEITPASTTASASTATTPAENGSSGSPSSPAKASVNGSAGDDDNGEDGDFFGNMLDEMPAEEVTEQGTTIPVRNMALPKHFSGKTPKVSLEETVRKLDKYATVVFSVLSRSRAVRASVTIRWAEHGGRTQYFSMDDVACWDQKQAYDYVATLALFAVASSAQGAGMAVNKALPTVFRDLWDELVAKRKAEDEEEYRIKLKTYKLLAEPRCQEAPSRDQRAVKSEKPAVESNGIAQRRETTQEEAERIQYDIFSRQAWPSYQEMLRQRANLPIAAYRSSIMTAIEDSQCIVLCGETGCGKSTQVPSFILEHDMRIGRNVKIFCTEPRRISAISLAQRVSQELGEPPNACGTRNSYVGYSIRLDSAVSASTRIVYATTGIVLRMLEGRESLSDVTHIIIDEVHERSIDSDFLLIVLREILEHRKDLKVILMSATVDAEKIAAYMGGCPVVRVPGRTFPVSAYYLEDVVELTRYRLDPHSDSPYVARNKRAYGNKPRKGYEDAPPDDEDEDEDTPPGSAAEVTQVPISKQSRITLDCMDHHAINFDLILMLLENLCFYRPDLVQFSSAILVFMPSLESIRRLTDILEAHQAFGSSQFIVLPLHSTISNENQSLVFNVPRPGVRKIVISTNIAETGVTIPDITAVIDTGKHREMRFDEKRQISRLVETFVAQSNAAQRRGRAGRVREGIAFHLFTKHRHDTYMQEHPQPEMMRLSLQDLALRIKIMKIGSTGIEETLLKALDPPTPVNIQRAIGALIEVKALTTTEEITPLGRHLAKLPMDVHLGVFLIMSCIFNCLDAALTITAALNSKSVWVTPFGRESEADQVKRGFRIEASDFLTTYAAYCSWREACSNNYEREFCRKNFLSLQNLQQVEELRQQFFSFLVDAGFVNVTNAERRELSSTRYGKSRTKFVRVPAELDSASRDPRTVMACLAASMYPKLLVIDPQNGSLRTLANSAPAAIHPSSVNFTPGRRIDFGPGVRFAAYFTAMHTKKLYVWESGAVDERAVYLLCGNADFQLPAHSLSIDRKIRTRLEDPKSAVAIKVLREKWRDLFQRKMRDPAAPLDARLAAWLPLVVEAFKSPNREDDDEKKKQKVEKAQVKLSLTRNG</sequence>
<dbReference type="PANTHER" id="PTHR18934">
    <property type="entry name" value="ATP-DEPENDENT RNA HELICASE"/>
    <property type="match status" value="1"/>
</dbReference>
<organism evidence="15 16">
    <name type="scientific">Rhodotorula paludigena</name>
    <dbReference type="NCBI Taxonomy" id="86838"/>
    <lineage>
        <taxon>Eukaryota</taxon>
        <taxon>Fungi</taxon>
        <taxon>Dikarya</taxon>
        <taxon>Basidiomycota</taxon>
        <taxon>Pucciniomycotina</taxon>
        <taxon>Microbotryomycetes</taxon>
        <taxon>Sporidiobolales</taxon>
        <taxon>Sporidiobolaceae</taxon>
        <taxon>Rhodotorula</taxon>
    </lineage>
</organism>
<dbReference type="Pfam" id="PF24899">
    <property type="entry name" value="UBA_DHX29"/>
    <property type="match status" value="1"/>
</dbReference>
<feature type="region of interest" description="Disordered" evidence="12">
    <location>
        <begin position="409"/>
        <end position="482"/>
    </location>
</feature>
<dbReference type="SMART" id="SM00490">
    <property type="entry name" value="HELICc"/>
    <property type="match status" value="1"/>
</dbReference>
<keyword evidence="3" id="KW-0150">Chloroplast</keyword>
<feature type="domain" description="Helicase ATP-binding" evidence="13">
    <location>
        <begin position="709"/>
        <end position="880"/>
    </location>
</feature>
<dbReference type="GO" id="GO:0005524">
    <property type="term" value="F:ATP binding"/>
    <property type="evidence" value="ECO:0007669"/>
    <property type="project" value="UniProtKB-KW"/>
</dbReference>
<evidence type="ECO:0000256" key="8">
    <source>
        <dbReference type="ARBA" id="ARBA00022840"/>
    </source>
</evidence>
<feature type="compositionally biased region" description="Basic and acidic residues" evidence="12">
    <location>
        <begin position="643"/>
        <end position="656"/>
    </location>
</feature>
<dbReference type="FunFam" id="1.20.120.1080:FF:000002">
    <property type="entry name" value="Putative ATP-dependent RNA helicase DHX36"/>
    <property type="match status" value="1"/>
</dbReference>
<dbReference type="SMART" id="SM00847">
    <property type="entry name" value="HA2"/>
    <property type="match status" value="1"/>
</dbReference>
<evidence type="ECO:0000256" key="7">
    <source>
        <dbReference type="ARBA" id="ARBA00022806"/>
    </source>
</evidence>
<feature type="compositionally biased region" description="Low complexity" evidence="12">
    <location>
        <begin position="224"/>
        <end position="235"/>
    </location>
</feature>
<dbReference type="EC" id="3.6.4.13" evidence="2"/>
<feature type="region of interest" description="Disordered" evidence="12">
    <location>
        <begin position="224"/>
        <end position="278"/>
    </location>
</feature>
<name>A0AAV5GIG3_9BASI</name>
<dbReference type="CDD" id="cd17917">
    <property type="entry name" value="DEXHc_RHA-like"/>
    <property type="match status" value="1"/>
</dbReference>
<reference evidence="15 16" key="1">
    <citation type="submission" date="2021-12" db="EMBL/GenBank/DDBJ databases">
        <title>High titer production of polyol ester of fatty acids by Rhodotorula paludigena BS15 towards product separation-free biomass refinery.</title>
        <authorList>
            <person name="Mano J."/>
            <person name="Ono H."/>
            <person name="Tanaka T."/>
            <person name="Naito K."/>
            <person name="Sushida H."/>
            <person name="Ike M."/>
            <person name="Tokuyasu K."/>
            <person name="Kitaoka M."/>
        </authorList>
    </citation>
    <scope>NUCLEOTIDE SEQUENCE [LARGE SCALE GENOMIC DNA]</scope>
    <source>
        <strain evidence="15 16">BS15</strain>
    </source>
</reference>
<evidence type="ECO:0000256" key="2">
    <source>
        <dbReference type="ARBA" id="ARBA00012552"/>
    </source>
</evidence>
<feature type="compositionally biased region" description="Basic and acidic residues" evidence="12">
    <location>
        <begin position="1515"/>
        <end position="1525"/>
    </location>
</feature>
<keyword evidence="4" id="KW-0934">Plastid</keyword>
<dbReference type="InterPro" id="IPR011709">
    <property type="entry name" value="DEAD-box_helicase_OB_fold"/>
</dbReference>
<dbReference type="SMART" id="SM00487">
    <property type="entry name" value="DEXDc"/>
    <property type="match status" value="1"/>
</dbReference>
<keyword evidence="7" id="KW-0347">Helicase</keyword>
<dbReference type="InterPro" id="IPR048333">
    <property type="entry name" value="HA2_WH"/>
</dbReference>
<feature type="compositionally biased region" description="Low complexity" evidence="12">
    <location>
        <begin position="252"/>
        <end position="264"/>
    </location>
</feature>
<dbReference type="SUPFAM" id="SSF52540">
    <property type="entry name" value="P-loop containing nucleoside triphosphate hydrolases"/>
    <property type="match status" value="1"/>
</dbReference>
<evidence type="ECO:0000256" key="5">
    <source>
        <dbReference type="ARBA" id="ARBA00022741"/>
    </source>
</evidence>
<dbReference type="Gene3D" id="1.20.120.1080">
    <property type="match status" value="1"/>
</dbReference>
<keyword evidence="16" id="KW-1185">Reference proteome</keyword>
<keyword evidence="8" id="KW-0067">ATP-binding</keyword>
<protein>
    <recommendedName>
        <fullName evidence="2">RNA helicase</fullName>
        <ecNumber evidence="2">3.6.4.13</ecNumber>
    </recommendedName>
</protein>
<dbReference type="InterPro" id="IPR007502">
    <property type="entry name" value="Helicase-assoc_dom"/>
</dbReference>
<evidence type="ECO:0000313" key="15">
    <source>
        <dbReference type="EMBL" id="GJN89729.1"/>
    </source>
</evidence>
<evidence type="ECO:0000256" key="6">
    <source>
        <dbReference type="ARBA" id="ARBA00022801"/>
    </source>
</evidence>
<dbReference type="PROSITE" id="PS51194">
    <property type="entry name" value="HELICASE_CTER"/>
    <property type="match status" value="1"/>
</dbReference>
<feature type="region of interest" description="Disordered" evidence="12">
    <location>
        <begin position="1509"/>
        <end position="1534"/>
    </location>
</feature>
<dbReference type="Pfam" id="PF00271">
    <property type="entry name" value="Helicase_C"/>
    <property type="match status" value="1"/>
</dbReference>
<dbReference type="PROSITE" id="PS51192">
    <property type="entry name" value="HELICASE_ATP_BIND_1"/>
    <property type="match status" value="1"/>
</dbReference>
<keyword evidence="6" id="KW-0378">Hydrolase</keyword>
<dbReference type="PANTHER" id="PTHR18934:SF145">
    <property type="entry name" value="ATP-DEPENDENT RNA HELICASE DHX57-RELATED"/>
    <property type="match status" value="1"/>
</dbReference>
<evidence type="ECO:0000259" key="13">
    <source>
        <dbReference type="PROSITE" id="PS51192"/>
    </source>
</evidence>
<dbReference type="FunFam" id="3.40.50.300:FF:000819">
    <property type="entry name" value="ATP dependent RNA helicase, putative"/>
    <property type="match status" value="1"/>
</dbReference>
<evidence type="ECO:0000256" key="3">
    <source>
        <dbReference type="ARBA" id="ARBA00022528"/>
    </source>
</evidence>
<dbReference type="InterPro" id="IPR056890">
    <property type="entry name" value="UBA_DHX29-like"/>
</dbReference>
<dbReference type="Pfam" id="PF00270">
    <property type="entry name" value="DEAD"/>
    <property type="match status" value="1"/>
</dbReference>
<keyword evidence="5" id="KW-0547">Nucleotide-binding</keyword>
<dbReference type="Pfam" id="PF07717">
    <property type="entry name" value="OB_NTP_bind"/>
    <property type="match status" value="1"/>
</dbReference>
<evidence type="ECO:0000256" key="4">
    <source>
        <dbReference type="ARBA" id="ARBA00022640"/>
    </source>
</evidence>
<dbReference type="GO" id="GO:0016787">
    <property type="term" value="F:hydrolase activity"/>
    <property type="evidence" value="ECO:0007669"/>
    <property type="project" value="UniProtKB-KW"/>
</dbReference>
<feature type="region of interest" description="Disordered" evidence="12">
    <location>
        <begin position="642"/>
        <end position="669"/>
    </location>
</feature>
<evidence type="ECO:0000256" key="1">
    <source>
        <dbReference type="ARBA" id="ARBA00004229"/>
    </source>
</evidence>
<dbReference type="Gene3D" id="3.40.50.300">
    <property type="entry name" value="P-loop containing nucleotide triphosphate hydrolases"/>
    <property type="match status" value="2"/>
</dbReference>
<dbReference type="InterPro" id="IPR014001">
    <property type="entry name" value="Helicase_ATP-bd"/>
</dbReference>
<feature type="compositionally biased region" description="Acidic residues" evidence="12">
    <location>
        <begin position="469"/>
        <end position="478"/>
    </location>
</feature>
<dbReference type="InterPro" id="IPR011545">
    <property type="entry name" value="DEAD/DEAH_box_helicase_dom"/>
</dbReference>
<evidence type="ECO:0000259" key="14">
    <source>
        <dbReference type="PROSITE" id="PS51194"/>
    </source>
</evidence>
<feature type="compositionally biased region" description="Gly residues" evidence="12">
    <location>
        <begin position="46"/>
        <end position="68"/>
    </location>
</feature>
<evidence type="ECO:0000256" key="12">
    <source>
        <dbReference type="SAM" id="MobiDB-lite"/>
    </source>
</evidence>
<accession>A0AAV5GIG3</accession>
<dbReference type="InterPro" id="IPR027417">
    <property type="entry name" value="P-loop_NTPase"/>
</dbReference>
<feature type="compositionally biased region" description="Low complexity" evidence="12">
    <location>
        <begin position="69"/>
        <end position="79"/>
    </location>
</feature>
<dbReference type="Pfam" id="PF21010">
    <property type="entry name" value="HA2_C"/>
    <property type="match status" value="1"/>
</dbReference>
<evidence type="ECO:0000256" key="9">
    <source>
        <dbReference type="ARBA" id="ARBA00022884"/>
    </source>
</evidence>
<dbReference type="Proteomes" id="UP001342314">
    <property type="component" value="Unassembled WGS sequence"/>
</dbReference>
<comment type="catalytic activity">
    <reaction evidence="11">
        <text>ATP + H2O = ADP + phosphate + H(+)</text>
        <dbReference type="Rhea" id="RHEA:13065"/>
        <dbReference type="ChEBI" id="CHEBI:15377"/>
        <dbReference type="ChEBI" id="CHEBI:15378"/>
        <dbReference type="ChEBI" id="CHEBI:30616"/>
        <dbReference type="ChEBI" id="CHEBI:43474"/>
        <dbReference type="ChEBI" id="CHEBI:456216"/>
        <dbReference type="EC" id="3.6.4.13"/>
    </reaction>
</comment>
<feature type="compositionally biased region" description="Low complexity" evidence="12">
    <location>
        <begin position="410"/>
        <end position="463"/>
    </location>
</feature>
<dbReference type="Pfam" id="PF04408">
    <property type="entry name" value="WHD_HA2"/>
    <property type="match status" value="1"/>
</dbReference>
<dbReference type="CDD" id="cd18791">
    <property type="entry name" value="SF2_C_RHA"/>
    <property type="match status" value="1"/>
</dbReference>
<evidence type="ECO:0000313" key="16">
    <source>
        <dbReference type="Proteomes" id="UP001342314"/>
    </source>
</evidence>
<keyword evidence="9" id="KW-0694">RNA-binding</keyword>